<reference evidence="1" key="1">
    <citation type="journal article" date="2015" name="Nature">
        <title>Complex archaea that bridge the gap between prokaryotes and eukaryotes.</title>
        <authorList>
            <person name="Spang A."/>
            <person name="Saw J.H."/>
            <person name="Jorgensen S.L."/>
            <person name="Zaremba-Niedzwiedzka K."/>
            <person name="Martijn J."/>
            <person name="Lind A.E."/>
            <person name="van Eijk R."/>
            <person name="Schleper C."/>
            <person name="Guy L."/>
            <person name="Ettema T.J."/>
        </authorList>
    </citation>
    <scope>NUCLEOTIDE SEQUENCE</scope>
</reference>
<name>A0A0F9A5D1_9ZZZZ</name>
<dbReference type="AlphaFoldDB" id="A0A0F9A5D1"/>
<sequence>MSFIATVSLTEEDRHFIKENNISLSRLVRNR</sequence>
<evidence type="ECO:0000313" key="1">
    <source>
        <dbReference type="EMBL" id="KKK73814.1"/>
    </source>
</evidence>
<protein>
    <submittedName>
        <fullName evidence="1">Uncharacterized protein</fullName>
    </submittedName>
</protein>
<feature type="non-terminal residue" evidence="1">
    <location>
        <position position="31"/>
    </location>
</feature>
<gene>
    <name evidence="1" type="ORF">LCGC14_2890010</name>
</gene>
<organism evidence="1">
    <name type="scientific">marine sediment metagenome</name>
    <dbReference type="NCBI Taxonomy" id="412755"/>
    <lineage>
        <taxon>unclassified sequences</taxon>
        <taxon>metagenomes</taxon>
        <taxon>ecological metagenomes</taxon>
    </lineage>
</organism>
<dbReference type="EMBL" id="LAZR01056615">
    <property type="protein sequence ID" value="KKK73814.1"/>
    <property type="molecule type" value="Genomic_DNA"/>
</dbReference>
<comment type="caution">
    <text evidence="1">The sequence shown here is derived from an EMBL/GenBank/DDBJ whole genome shotgun (WGS) entry which is preliminary data.</text>
</comment>
<proteinExistence type="predicted"/>
<accession>A0A0F9A5D1</accession>